<evidence type="ECO:0000256" key="2">
    <source>
        <dbReference type="SAM" id="MobiDB-lite"/>
    </source>
</evidence>
<reference evidence="3 4" key="1">
    <citation type="journal article" date="2020" name="ISME J.">
        <title>Uncovering the hidden diversity of litter-decomposition mechanisms in mushroom-forming fungi.</title>
        <authorList>
            <person name="Floudas D."/>
            <person name="Bentzer J."/>
            <person name="Ahren D."/>
            <person name="Johansson T."/>
            <person name="Persson P."/>
            <person name="Tunlid A."/>
        </authorList>
    </citation>
    <scope>NUCLEOTIDE SEQUENCE [LARGE SCALE GENOMIC DNA]</scope>
    <source>
        <strain evidence="3 4">CBS 291.85</strain>
    </source>
</reference>
<dbReference type="GO" id="GO:0008253">
    <property type="term" value="F:5'-nucleotidase activity"/>
    <property type="evidence" value="ECO:0007669"/>
    <property type="project" value="InterPro"/>
</dbReference>
<evidence type="ECO:0000313" key="4">
    <source>
        <dbReference type="Proteomes" id="UP000559256"/>
    </source>
</evidence>
<feature type="region of interest" description="Disordered" evidence="2">
    <location>
        <begin position="1"/>
        <end position="25"/>
    </location>
</feature>
<dbReference type="PANTHER" id="PTHR35134:SF2">
    <property type="entry name" value="NUCLEOTIDASE YQFW-RELATED"/>
    <property type="match status" value="1"/>
</dbReference>
<sequence length="295" mass="33677">MFSATSNLDQSDTHTPPTNDVQDPHLANSLDVLSSTSPPTSSGPVIAVDLDDVLSQTNAKVAEWHNEKYGTKMTLSDFYYYYYWKNPYWGDLQETFRKVNDFYATKQIFEASPVPGAREGVQALRDMGFRLIIVTARTTDVKEESWKWVERWFPGMFDSVVCTSQFKDANKAGHEVTTKLSKAQVCADLKACLLIDDSAENAFQVATSSMSNASPAPSTPVLLFGQYEWNRRLCLPSDQIDSMVFDTRLEIEEGKEFWREERLEDHIPEGAPLHRVKDWGEVIRWVKKAREEDRL</sequence>
<proteinExistence type="predicted"/>
<dbReference type="InterPro" id="IPR052419">
    <property type="entry name" value="5_3-deoxyribonucleotidase-like"/>
</dbReference>
<dbReference type="InterPro" id="IPR023214">
    <property type="entry name" value="HAD_sf"/>
</dbReference>
<dbReference type="OrthoDB" id="10248475at2759"/>
<feature type="compositionally biased region" description="Polar residues" evidence="2">
    <location>
        <begin position="1"/>
        <end position="21"/>
    </location>
</feature>
<protein>
    <submittedName>
        <fullName evidence="3">Uncharacterized protein</fullName>
    </submittedName>
</protein>
<name>A0A8H5H2G2_9AGAR</name>
<evidence type="ECO:0000313" key="3">
    <source>
        <dbReference type="EMBL" id="KAF5375195.1"/>
    </source>
</evidence>
<keyword evidence="4" id="KW-1185">Reference proteome</keyword>
<dbReference type="SUPFAM" id="SSF56784">
    <property type="entry name" value="HAD-like"/>
    <property type="match status" value="1"/>
</dbReference>
<dbReference type="EMBL" id="JAACJM010000001">
    <property type="protein sequence ID" value="KAF5375195.1"/>
    <property type="molecule type" value="Genomic_DNA"/>
</dbReference>
<dbReference type="GO" id="GO:0009264">
    <property type="term" value="P:deoxyribonucleotide catabolic process"/>
    <property type="evidence" value="ECO:0007669"/>
    <property type="project" value="InterPro"/>
</dbReference>
<dbReference type="InterPro" id="IPR010708">
    <property type="entry name" value="5'(3')-deoxyribonucleotidase"/>
</dbReference>
<dbReference type="Gene3D" id="3.40.50.1000">
    <property type="entry name" value="HAD superfamily/HAD-like"/>
    <property type="match status" value="1"/>
</dbReference>
<comment type="caution">
    <text evidence="3">The sequence shown here is derived from an EMBL/GenBank/DDBJ whole genome shotgun (WGS) entry which is preliminary data.</text>
</comment>
<accession>A0A8H5H2G2</accession>
<dbReference type="Pfam" id="PF06941">
    <property type="entry name" value="NT5C"/>
    <property type="match status" value="1"/>
</dbReference>
<feature type="active site" description="Proton donor" evidence="1">
    <location>
        <position position="51"/>
    </location>
</feature>
<gene>
    <name evidence="3" type="ORF">D9758_000028</name>
</gene>
<organism evidence="3 4">
    <name type="scientific">Tetrapyrgos nigripes</name>
    <dbReference type="NCBI Taxonomy" id="182062"/>
    <lineage>
        <taxon>Eukaryota</taxon>
        <taxon>Fungi</taxon>
        <taxon>Dikarya</taxon>
        <taxon>Basidiomycota</taxon>
        <taxon>Agaricomycotina</taxon>
        <taxon>Agaricomycetes</taxon>
        <taxon>Agaricomycetidae</taxon>
        <taxon>Agaricales</taxon>
        <taxon>Marasmiineae</taxon>
        <taxon>Marasmiaceae</taxon>
        <taxon>Tetrapyrgos</taxon>
    </lineage>
</organism>
<evidence type="ECO:0000256" key="1">
    <source>
        <dbReference type="PIRSR" id="PIRSR610708-1"/>
    </source>
</evidence>
<feature type="active site" description="Nucleophile" evidence="1">
    <location>
        <position position="49"/>
    </location>
</feature>
<dbReference type="AlphaFoldDB" id="A0A8H5H2G2"/>
<dbReference type="InterPro" id="IPR036412">
    <property type="entry name" value="HAD-like_sf"/>
</dbReference>
<dbReference type="PANTHER" id="PTHR35134">
    <property type="entry name" value="NUCLEOTIDASE YQFW-RELATED"/>
    <property type="match status" value="1"/>
</dbReference>
<dbReference type="Proteomes" id="UP000559256">
    <property type="component" value="Unassembled WGS sequence"/>
</dbReference>